<proteinExistence type="predicted"/>
<dbReference type="EC" id="3.1.2.-" evidence="2"/>
<sequence length="210" mass="22292">MSAAFAAPAVHAQTPAPAPGSAPRTLLVVGDSLSAEYGLARGTGWVPLLARRLSEQYPDYQVINASISGDTTSGGVSRLPALLQRHHPAIVVLELGPNDALRGLSLKMTEQNLRAMASQARQAGARVLIVGMQIPPNYGRDYAQRFAAVFPAVAKAEQAGLVPFLMDGMATDRALFQADGIHPNEQAQPLLLDNVWAALQPILKKDQPAD</sequence>
<evidence type="ECO:0000313" key="3">
    <source>
        <dbReference type="Proteomes" id="UP000001225"/>
    </source>
</evidence>
<protein>
    <submittedName>
        <fullName evidence="2">Acyl-CoA thioesterase I</fullName>
        <ecNumber evidence="2">3.1.2.-</ecNumber>
    </submittedName>
</protein>
<keyword evidence="3" id="KW-1185">Reference proteome</keyword>
<gene>
    <name evidence="2" type="primary">tesA</name>
    <name evidence="2" type="ordered locus">Bpet2220</name>
</gene>
<reference evidence="2 3" key="1">
    <citation type="journal article" date="2008" name="BMC Genomics">
        <title>The missing link: Bordetella petrii is endowed with both the metabolic versatility of environmental bacteria and virulence traits of pathogenic Bordetellae.</title>
        <authorList>
            <person name="Gross R."/>
            <person name="Guzman C.A."/>
            <person name="Sebaihia M."/>
            <person name="Martins Dos Santos V.A."/>
            <person name="Pieper D.H."/>
            <person name="Koebnik R."/>
            <person name="Lechner M."/>
            <person name="Bartels D."/>
            <person name="Buhrmester J."/>
            <person name="Choudhuri J.V."/>
            <person name="Ebensen T."/>
            <person name="Gaigalat L."/>
            <person name="Herrmann S."/>
            <person name="Khachane A.N."/>
            <person name="Larisch C."/>
            <person name="Link S."/>
            <person name="Linke B."/>
            <person name="Meyer F."/>
            <person name="Mormann S."/>
            <person name="Nakunst D."/>
            <person name="Rueckert C."/>
            <person name="Schneiker-Bekel S."/>
            <person name="Schulze K."/>
            <person name="Vorhoelter F.J."/>
            <person name="Yevsa T."/>
            <person name="Engle J.T."/>
            <person name="Goldman W.E."/>
            <person name="Puehler A."/>
            <person name="Goebel U.B."/>
            <person name="Goesmann A."/>
            <person name="Bloecker H."/>
            <person name="Kaiser O."/>
            <person name="Martinez-Arias R."/>
        </authorList>
    </citation>
    <scope>NUCLEOTIDE SEQUENCE [LARGE SCALE GENOMIC DNA]</scope>
    <source>
        <strain evidence="3">ATCC BAA-461 / DSM 12804 / CCUG 43448 / CIP 107267 / Se-1111R</strain>
    </source>
</reference>
<dbReference type="InterPro" id="IPR036514">
    <property type="entry name" value="SGNH_hydro_sf"/>
</dbReference>
<dbReference type="Proteomes" id="UP000001225">
    <property type="component" value="Chromosome"/>
</dbReference>
<dbReference type="Gene3D" id="3.40.50.1110">
    <property type="entry name" value="SGNH hydrolase"/>
    <property type="match status" value="1"/>
</dbReference>
<dbReference type="Pfam" id="PF13472">
    <property type="entry name" value="Lipase_GDSL_2"/>
    <property type="match status" value="1"/>
</dbReference>
<dbReference type="GO" id="GO:0004622">
    <property type="term" value="F:phosphatidylcholine lysophospholipase activity"/>
    <property type="evidence" value="ECO:0007669"/>
    <property type="project" value="TreeGrafter"/>
</dbReference>
<accession>A9ILB5</accession>
<dbReference type="EMBL" id="AM902716">
    <property type="protein sequence ID" value="CAP42564.1"/>
    <property type="molecule type" value="Genomic_DNA"/>
</dbReference>
<dbReference type="KEGG" id="bpt:Bpet2220"/>
<dbReference type="InterPro" id="IPR051532">
    <property type="entry name" value="Ester_Hydrolysis_Enzymes"/>
</dbReference>
<dbReference type="PANTHER" id="PTHR30383:SF24">
    <property type="entry name" value="THIOESTERASE 1_PROTEASE 1_LYSOPHOSPHOLIPASE L1"/>
    <property type="match status" value="1"/>
</dbReference>
<dbReference type="AlphaFoldDB" id="A9ILB5"/>
<keyword evidence="2" id="KW-0378">Hydrolase</keyword>
<dbReference type="STRING" id="94624.Bpet2220"/>
<name>A9ILB5_BORPD</name>
<evidence type="ECO:0000259" key="1">
    <source>
        <dbReference type="Pfam" id="PF13472"/>
    </source>
</evidence>
<dbReference type="SUPFAM" id="SSF52266">
    <property type="entry name" value="SGNH hydrolase"/>
    <property type="match status" value="1"/>
</dbReference>
<organism evidence="2 3">
    <name type="scientific">Bordetella petrii (strain ATCC BAA-461 / DSM 12804 / CCUG 43448 / CIP 107267 / Se-1111R)</name>
    <dbReference type="NCBI Taxonomy" id="340100"/>
    <lineage>
        <taxon>Bacteria</taxon>
        <taxon>Pseudomonadati</taxon>
        <taxon>Pseudomonadota</taxon>
        <taxon>Betaproteobacteria</taxon>
        <taxon>Burkholderiales</taxon>
        <taxon>Alcaligenaceae</taxon>
        <taxon>Bordetella</taxon>
    </lineage>
</organism>
<evidence type="ECO:0000313" key="2">
    <source>
        <dbReference type="EMBL" id="CAP42564.1"/>
    </source>
</evidence>
<dbReference type="eggNOG" id="COG2755">
    <property type="taxonomic scope" value="Bacteria"/>
</dbReference>
<dbReference type="CDD" id="cd01822">
    <property type="entry name" value="Lysophospholipase_L1_like"/>
    <property type="match status" value="1"/>
</dbReference>
<dbReference type="PANTHER" id="PTHR30383">
    <property type="entry name" value="THIOESTERASE 1/PROTEASE 1/LYSOPHOSPHOLIPASE L1"/>
    <property type="match status" value="1"/>
</dbReference>
<feature type="domain" description="SGNH hydrolase-type esterase" evidence="1">
    <location>
        <begin position="28"/>
        <end position="186"/>
    </location>
</feature>
<dbReference type="InterPro" id="IPR013830">
    <property type="entry name" value="SGNH_hydro"/>
</dbReference>